<reference evidence="1 2" key="1">
    <citation type="journal article" date="2023" name="Plants (Basel)">
        <title>Bridging the Gap: Combining Genomics and Transcriptomics Approaches to Understand Stylosanthes scabra, an Orphan Legume from the Brazilian Caatinga.</title>
        <authorList>
            <person name="Ferreira-Neto J.R.C."/>
            <person name="da Silva M.D."/>
            <person name="Binneck E."/>
            <person name="de Melo N.F."/>
            <person name="da Silva R.H."/>
            <person name="de Melo A.L.T.M."/>
            <person name="Pandolfi V."/>
            <person name="Bustamante F.O."/>
            <person name="Brasileiro-Vidal A.C."/>
            <person name="Benko-Iseppon A.M."/>
        </authorList>
    </citation>
    <scope>NUCLEOTIDE SEQUENCE [LARGE SCALE GENOMIC DNA]</scope>
    <source>
        <tissue evidence="1">Leaves</tissue>
    </source>
</reference>
<evidence type="ECO:0000313" key="2">
    <source>
        <dbReference type="Proteomes" id="UP001341840"/>
    </source>
</evidence>
<protein>
    <submittedName>
        <fullName evidence="1">Uncharacterized protein</fullName>
    </submittedName>
</protein>
<organism evidence="1 2">
    <name type="scientific">Stylosanthes scabra</name>
    <dbReference type="NCBI Taxonomy" id="79078"/>
    <lineage>
        <taxon>Eukaryota</taxon>
        <taxon>Viridiplantae</taxon>
        <taxon>Streptophyta</taxon>
        <taxon>Embryophyta</taxon>
        <taxon>Tracheophyta</taxon>
        <taxon>Spermatophyta</taxon>
        <taxon>Magnoliopsida</taxon>
        <taxon>eudicotyledons</taxon>
        <taxon>Gunneridae</taxon>
        <taxon>Pentapetalae</taxon>
        <taxon>rosids</taxon>
        <taxon>fabids</taxon>
        <taxon>Fabales</taxon>
        <taxon>Fabaceae</taxon>
        <taxon>Papilionoideae</taxon>
        <taxon>50 kb inversion clade</taxon>
        <taxon>dalbergioids sensu lato</taxon>
        <taxon>Dalbergieae</taxon>
        <taxon>Pterocarpus clade</taxon>
        <taxon>Stylosanthes</taxon>
    </lineage>
</organism>
<gene>
    <name evidence="1" type="ORF">PIB30_083479</name>
</gene>
<accession>A0ABU6ZQU8</accession>
<dbReference type="Proteomes" id="UP001341840">
    <property type="component" value="Unassembled WGS sequence"/>
</dbReference>
<dbReference type="EMBL" id="JASCZI010273181">
    <property type="protein sequence ID" value="MED6224391.1"/>
    <property type="molecule type" value="Genomic_DNA"/>
</dbReference>
<feature type="non-terminal residue" evidence="1">
    <location>
        <position position="1"/>
    </location>
</feature>
<keyword evidence="2" id="KW-1185">Reference proteome</keyword>
<comment type="caution">
    <text evidence="1">The sequence shown here is derived from an EMBL/GenBank/DDBJ whole genome shotgun (WGS) entry which is preliminary data.</text>
</comment>
<name>A0ABU6ZQU8_9FABA</name>
<proteinExistence type="predicted"/>
<evidence type="ECO:0000313" key="1">
    <source>
        <dbReference type="EMBL" id="MED6224391.1"/>
    </source>
</evidence>
<sequence length="256" mass="28505">VSVNNRRAIVNHKNSLLIANIAIVASGAITQASYRKVGCYTLPFSVGTPQSVVGAYLRQPFGALHRRVSLLPSRFVLRNQWLLPPLESESPSSSSSTPKLVSLFSFNPSLRFSNAGSSLPSLLHGHHRFSEFPIRCHCHLAYFAEAATVTLLILPPLHCCFVIAVEFEGYRQWFNHGESFRVDVDGENPVGEFNCNDNIDELLRDRFGDTAAVEGQNVGPNEDAKEFYKLVEEARQELYPECKGSQDYPLPSDFTC</sequence>